<keyword evidence="7 10" id="KW-0378">Hydrolase</keyword>
<reference evidence="12 13" key="1">
    <citation type="submission" date="2016-10" db="EMBL/GenBank/DDBJ databases">
        <authorList>
            <person name="de Groot N.N."/>
        </authorList>
    </citation>
    <scope>NUCLEOTIDE SEQUENCE [LARGE SCALE GENOMIC DNA]</scope>
    <source>
        <strain evidence="12 13">DSM 16957</strain>
    </source>
</reference>
<dbReference type="GO" id="GO:0004721">
    <property type="term" value="F:phosphoprotein phosphatase activity"/>
    <property type="evidence" value="ECO:0007669"/>
    <property type="project" value="UniProtKB-KW"/>
</dbReference>
<evidence type="ECO:0000256" key="9">
    <source>
        <dbReference type="ARBA" id="ARBA00029599"/>
    </source>
</evidence>
<evidence type="ECO:0000313" key="12">
    <source>
        <dbReference type="EMBL" id="SDD61585.1"/>
    </source>
</evidence>
<dbReference type="STRING" id="265719.SAMN04488509_104163"/>
<comment type="subcellular location">
    <subcellularLocation>
        <location evidence="1 10">Cytoplasm</location>
    </subcellularLocation>
</comment>
<proteinExistence type="inferred from homology"/>
<keyword evidence="4 10" id="KW-0963">Cytoplasm</keyword>
<organism evidence="12 13">
    <name type="scientific">Aquimonas voraii</name>
    <dbReference type="NCBI Taxonomy" id="265719"/>
    <lineage>
        <taxon>Bacteria</taxon>
        <taxon>Pseudomonadati</taxon>
        <taxon>Pseudomonadota</taxon>
        <taxon>Gammaproteobacteria</taxon>
        <taxon>Lysobacterales</taxon>
        <taxon>Lysobacteraceae</taxon>
        <taxon>Aquimonas</taxon>
    </lineage>
</organism>
<dbReference type="Proteomes" id="UP000199603">
    <property type="component" value="Unassembled WGS sequence"/>
</dbReference>
<dbReference type="AlphaFoldDB" id="A0A1G6W946"/>
<dbReference type="GO" id="GO:0009288">
    <property type="term" value="C:bacterial-type flagellum"/>
    <property type="evidence" value="ECO:0007669"/>
    <property type="project" value="InterPro"/>
</dbReference>
<feature type="site" description="Enhances dephosphorylation of CheY-P" evidence="11">
    <location>
        <position position="147"/>
    </location>
</feature>
<dbReference type="PIRSF" id="PIRSF002884">
    <property type="entry name" value="CheZ"/>
    <property type="match status" value="1"/>
</dbReference>
<evidence type="ECO:0000256" key="6">
    <source>
        <dbReference type="ARBA" id="ARBA00022779"/>
    </source>
</evidence>
<dbReference type="GO" id="GO:0097588">
    <property type="term" value="P:archaeal or bacterial-type flagellum-dependent cell motility"/>
    <property type="evidence" value="ECO:0007669"/>
    <property type="project" value="UniProtKB-KW"/>
</dbReference>
<dbReference type="EC" id="3.1.3.-" evidence="10"/>
<evidence type="ECO:0000256" key="11">
    <source>
        <dbReference type="PIRSR" id="PIRSR002884-1"/>
    </source>
</evidence>
<comment type="function">
    <text evidence="10">Plays an important role in bacterial chemotaxis signal transduction pathway by accelerating the dephosphorylation of phosphorylated CheY (CheY-P).</text>
</comment>
<sequence>MNASAAEREHLLHLMHAALGALEQGDDTLYRSCIESLAQWRSRPIYAAIDRLARELTGALANLPIDARLGALAGEELPDARARLNFVVQTTEEATHRTLDLVEDCRNRIDLLRSQGLDSAIENELMSVRGNLSSIALAQEYQDLTGQTIKRVVGLVHQVEQAIGKISNALGLPEQRKNEGIEAQGPALPGIDAHGVSQDDADDLLAGLGL</sequence>
<name>A0A1G6W946_9GAMM</name>
<keyword evidence="6 10" id="KW-0283">Flagellar rotation</keyword>
<evidence type="ECO:0000256" key="10">
    <source>
        <dbReference type="PIRNR" id="PIRNR002884"/>
    </source>
</evidence>
<keyword evidence="8 10" id="KW-0904">Protein phosphatase</keyword>
<dbReference type="Gene3D" id="1.10.287.500">
    <property type="entry name" value="Helix hairpin bin"/>
    <property type="match status" value="2"/>
</dbReference>
<evidence type="ECO:0000256" key="3">
    <source>
        <dbReference type="ARBA" id="ARBA00018484"/>
    </source>
</evidence>
<comment type="similarity">
    <text evidence="2 10">Belongs to the CheZ family.</text>
</comment>
<dbReference type="Pfam" id="PF04344">
    <property type="entry name" value="CheZ"/>
    <property type="match status" value="2"/>
</dbReference>
<gene>
    <name evidence="12" type="ORF">SAMN04488509_104163</name>
</gene>
<dbReference type="PANTHER" id="PTHR43693">
    <property type="entry name" value="PROTEIN PHOSPHATASE CHEZ"/>
    <property type="match status" value="1"/>
</dbReference>
<dbReference type="GO" id="GO:0006935">
    <property type="term" value="P:chemotaxis"/>
    <property type="evidence" value="ECO:0007669"/>
    <property type="project" value="UniProtKB-KW"/>
</dbReference>
<dbReference type="InterPro" id="IPR050992">
    <property type="entry name" value="CheZ_family_phosphatases"/>
</dbReference>
<evidence type="ECO:0000256" key="8">
    <source>
        <dbReference type="ARBA" id="ARBA00022912"/>
    </source>
</evidence>
<dbReference type="PANTHER" id="PTHR43693:SF1">
    <property type="entry name" value="PROTEIN PHOSPHATASE CHEZ"/>
    <property type="match status" value="1"/>
</dbReference>
<dbReference type="EMBL" id="FNAG01000004">
    <property type="protein sequence ID" value="SDD61585.1"/>
    <property type="molecule type" value="Genomic_DNA"/>
</dbReference>
<evidence type="ECO:0000256" key="4">
    <source>
        <dbReference type="ARBA" id="ARBA00022490"/>
    </source>
</evidence>
<dbReference type="OrthoDB" id="9773007at2"/>
<comment type="subunit">
    <text evidence="10">Homodimer.</text>
</comment>
<dbReference type="InterPro" id="IPR007439">
    <property type="entry name" value="Chemotax_Pase_CheZ"/>
</dbReference>
<protein>
    <recommendedName>
        <fullName evidence="3 10">Protein phosphatase CheZ</fullName>
        <ecNumber evidence="10">3.1.3.-</ecNumber>
    </recommendedName>
    <alternativeName>
        <fullName evidence="9 10">Chemotaxis protein CheZ</fullName>
    </alternativeName>
</protein>
<accession>A0A1G6W946</accession>
<evidence type="ECO:0000256" key="2">
    <source>
        <dbReference type="ARBA" id="ARBA00005908"/>
    </source>
</evidence>
<dbReference type="RefSeq" id="WP_091241904.1">
    <property type="nucleotide sequence ID" value="NZ_FNAG01000004.1"/>
</dbReference>
<evidence type="ECO:0000256" key="1">
    <source>
        <dbReference type="ARBA" id="ARBA00004496"/>
    </source>
</evidence>
<evidence type="ECO:0000256" key="5">
    <source>
        <dbReference type="ARBA" id="ARBA00022500"/>
    </source>
</evidence>
<evidence type="ECO:0000256" key="7">
    <source>
        <dbReference type="ARBA" id="ARBA00022801"/>
    </source>
</evidence>
<dbReference type="GO" id="GO:0050920">
    <property type="term" value="P:regulation of chemotaxis"/>
    <property type="evidence" value="ECO:0007669"/>
    <property type="project" value="InterPro"/>
</dbReference>
<keyword evidence="5 10" id="KW-0145">Chemotaxis</keyword>
<keyword evidence="13" id="KW-1185">Reference proteome</keyword>
<evidence type="ECO:0000313" key="13">
    <source>
        <dbReference type="Proteomes" id="UP000199603"/>
    </source>
</evidence>
<dbReference type="SUPFAM" id="SSF75708">
    <property type="entry name" value="Chemotaxis phosphatase CheZ"/>
    <property type="match status" value="1"/>
</dbReference>
<dbReference type="GO" id="GO:0005737">
    <property type="term" value="C:cytoplasm"/>
    <property type="evidence" value="ECO:0007669"/>
    <property type="project" value="UniProtKB-SubCell"/>
</dbReference>